<evidence type="ECO:0000313" key="3">
    <source>
        <dbReference type="Proteomes" id="UP001526201"/>
    </source>
</evidence>
<dbReference type="RefSeq" id="WP_264069262.1">
    <property type="nucleotide sequence ID" value="NZ_JACKTY010000031.1"/>
</dbReference>
<proteinExistence type="predicted"/>
<name>A0ABT3CFM4_9MYCO</name>
<feature type="region of interest" description="Disordered" evidence="1">
    <location>
        <begin position="1"/>
        <end position="67"/>
    </location>
</feature>
<dbReference type="Proteomes" id="UP001526201">
    <property type="component" value="Unassembled WGS sequence"/>
</dbReference>
<gene>
    <name evidence="2" type="ORF">H7J73_19450</name>
</gene>
<feature type="compositionally biased region" description="Polar residues" evidence="1">
    <location>
        <begin position="1"/>
        <end position="10"/>
    </location>
</feature>
<accession>A0ABT3CFM4</accession>
<sequence length="124" mass="13321">MSSIRGTNNEPGGEWLEPPNSISGRRAVDRGPRDITAAVRSAGPRGVNARDLGRSYGDPARNGSGLLIDGTPLNRIRSIDPDTEIADVDNEVSLNALIKAVDYLSRNVDHLGVYTPRRVTLSLS</sequence>
<protein>
    <submittedName>
        <fullName evidence="2">FAD-binding oxidoreductase</fullName>
    </submittedName>
</protein>
<evidence type="ECO:0000313" key="2">
    <source>
        <dbReference type="EMBL" id="MCV7228192.1"/>
    </source>
</evidence>
<organism evidence="2 3">
    <name type="scientific">Mycolicibacterium komossense</name>
    <dbReference type="NCBI Taxonomy" id="1779"/>
    <lineage>
        <taxon>Bacteria</taxon>
        <taxon>Bacillati</taxon>
        <taxon>Actinomycetota</taxon>
        <taxon>Actinomycetes</taxon>
        <taxon>Mycobacteriales</taxon>
        <taxon>Mycobacteriaceae</taxon>
        <taxon>Mycolicibacterium</taxon>
    </lineage>
</organism>
<keyword evidence="3" id="KW-1185">Reference proteome</keyword>
<evidence type="ECO:0000256" key="1">
    <source>
        <dbReference type="SAM" id="MobiDB-lite"/>
    </source>
</evidence>
<comment type="caution">
    <text evidence="2">The sequence shown here is derived from an EMBL/GenBank/DDBJ whole genome shotgun (WGS) entry which is preliminary data.</text>
</comment>
<dbReference type="EMBL" id="JACKTY010000031">
    <property type="protein sequence ID" value="MCV7228192.1"/>
    <property type="molecule type" value="Genomic_DNA"/>
</dbReference>
<reference evidence="2 3" key="1">
    <citation type="journal article" date="2022" name="BMC Genomics">
        <title>Comparative genome analysis of mycobacteria focusing on tRNA and non-coding RNA.</title>
        <authorList>
            <person name="Behra P.R.K."/>
            <person name="Pettersson B.M.F."/>
            <person name="Ramesh M."/>
            <person name="Das S."/>
            <person name="Dasgupta S."/>
            <person name="Kirsebom L.A."/>
        </authorList>
    </citation>
    <scope>NUCLEOTIDE SEQUENCE [LARGE SCALE GENOMIC DNA]</scope>
    <source>
        <strain evidence="2 3">DSM 44078</strain>
    </source>
</reference>